<dbReference type="Proteomes" id="UP000036932">
    <property type="component" value="Unassembled WGS sequence"/>
</dbReference>
<proteinExistence type="predicted"/>
<reference evidence="2" key="1">
    <citation type="submission" date="2015-08" db="EMBL/GenBank/DDBJ databases">
        <title>Genome sequencing project for genomic taxonomy and phylogenomics of Bacillus-like bacteria.</title>
        <authorList>
            <person name="Liu B."/>
            <person name="Wang J."/>
            <person name="Zhu Y."/>
            <person name="Liu G."/>
            <person name="Chen Q."/>
            <person name="Chen Z."/>
            <person name="Lan J."/>
            <person name="Che J."/>
            <person name="Ge C."/>
            <person name="Shi H."/>
            <person name="Pan Z."/>
            <person name="Liu X."/>
        </authorList>
    </citation>
    <scope>NUCLEOTIDE SEQUENCE [LARGE SCALE GENOMIC DNA]</scope>
    <source>
        <strain evidence="2">FJAT-22460</strain>
    </source>
</reference>
<name>A0A0M1P0H8_9BACL</name>
<dbReference type="EMBL" id="LIUT01000001">
    <property type="protein sequence ID" value="KOR87872.1"/>
    <property type="molecule type" value="Genomic_DNA"/>
</dbReference>
<protein>
    <submittedName>
        <fullName evidence="1">Uncharacterized protein</fullName>
    </submittedName>
</protein>
<keyword evidence="2" id="KW-1185">Reference proteome</keyword>
<accession>A0A0M1P0H8</accession>
<sequence length="328" mass="37558">MNKRLFLIAAASALLLGIGGYSYVNHHTEENQQVASPVIETELNATEPKLVKEDKISADHAIFANYEEALSASQVVAEVTVTEKSENVIIEGKGPSRGYTLTEVQVNKVFENKIGAEIGQTINVLEPTYFAESEEGLIRFNYEDYKKMESRLKYAVFLVWNEERQGYWINALEQGKFSVDNLDKAEMSLLSENSQYAELKKDVIDSLYGEVPKQENAVPSFTPLDESKYEGIQKEMVKLINLHAQYVNEQDEERFKELFNYQDYGLPSFEVLGLEIEDFHEMEGNQGLVSMILTIKPHEDNSLNEDLKFWYYIALNEEEGKWKIMSID</sequence>
<dbReference type="RefSeq" id="WP_054400934.1">
    <property type="nucleotide sequence ID" value="NZ_LIUT01000001.1"/>
</dbReference>
<gene>
    <name evidence="1" type="ORF">AM231_01120</name>
</gene>
<evidence type="ECO:0000313" key="1">
    <source>
        <dbReference type="EMBL" id="KOR87872.1"/>
    </source>
</evidence>
<evidence type="ECO:0000313" key="2">
    <source>
        <dbReference type="Proteomes" id="UP000036932"/>
    </source>
</evidence>
<dbReference type="PATRIC" id="fig|1705565.3.peg.2067"/>
<dbReference type="AlphaFoldDB" id="A0A0M1P0H8"/>
<organism evidence="1 2">
    <name type="scientific">Paenibacillus solani</name>
    <dbReference type="NCBI Taxonomy" id="1705565"/>
    <lineage>
        <taxon>Bacteria</taxon>
        <taxon>Bacillati</taxon>
        <taxon>Bacillota</taxon>
        <taxon>Bacilli</taxon>
        <taxon>Bacillales</taxon>
        <taxon>Paenibacillaceae</taxon>
        <taxon>Paenibacillus</taxon>
    </lineage>
</organism>
<comment type="caution">
    <text evidence="1">The sequence shown here is derived from an EMBL/GenBank/DDBJ whole genome shotgun (WGS) entry which is preliminary data.</text>
</comment>
<dbReference type="OrthoDB" id="2611907at2"/>